<dbReference type="AlphaFoldDB" id="A0A5E4RTK2"/>
<feature type="domain" description="Beta-ketoacyl synthase-like N-terminal" evidence="1">
    <location>
        <begin position="55"/>
        <end position="269"/>
    </location>
</feature>
<evidence type="ECO:0000313" key="2">
    <source>
        <dbReference type="EMBL" id="VVD66587.1"/>
    </source>
</evidence>
<organism evidence="2 3">
    <name type="scientific">Pandoraea pneumonica</name>
    <dbReference type="NCBI Taxonomy" id="2508299"/>
    <lineage>
        <taxon>Bacteria</taxon>
        <taxon>Pseudomonadati</taxon>
        <taxon>Pseudomonadota</taxon>
        <taxon>Betaproteobacteria</taxon>
        <taxon>Burkholderiales</taxon>
        <taxon>Burkholderiaceae</taxon>
        <taxon>Pandoraea</taxon>
    </lineage>
</organism>
<evidence type="ECO:0000259" key="1">
    <source>
        <dbReference type="Pfam" id="PF13723"/>
    </source>
</evidence>
<keyword evidence="3" id="KW-1185">Reference proteome</keyword>
<dbReference type="Pfam" id="PF13723">
    <property type="entry name" value="Ketoacyl-synt_2"/>
    <property type="match status" value="1"/>
</dbReference>
<dbReference type="OrthoDB" id="9798676at2"/>
<sequence>MPDNIDAQTMRRAPQWASGEVSIVESAPEPAISEQATAAAALAGPVARWDLPVRRWAYRQLNAATPGKPDVGDIDPMLRRRLSPLARLALSAAVACGPLPPACRVVYASQHGEIQRTTQMLEALVRREPPSPTAFSLSVLNATPGVLSIARHDRSAINAVSAADDTLGYALLDAWTQHRETPDTPLLVIFAFDAPPACYGPTAGQPDDSANAIALLISADATARLTCTMHLPAGRDTCAESRSQSSSLLTSLMGGGSDIWRGERHDWQWAWQEETQHACA</sequence>
<dbReference type="RefSeq" id="WP_150677800.1">
    <property type="nucleotide sequence ID" value="NZ_CABPSK010000001.1"/>
</dbReference>
<dbReference type="Proteomes" id="UP000366945">
    <property type="component" value="Unassembled WGS sequence"/>
</dbReference>
<dbReference type="InterPro" id="IPR014030">
    <property type="entry name" value="Ketoacyl_synth_N"/>
</dbReference>
<reference evidence="2 3" key="1">
    <citation type="submission" date="2019-08" db="EMBL/GenBank/DDBJ databases">
        <authorList>
            <person name="Peeters C."/>
        </authorList>
    </citation>
    <scope>NUCLEOTIDE SEQUENCE [LARGE SCALE GENOMIC DNA]</scope>
    <source>
        <strain evidence="2 3">LMG 31114</strain>
    </source>
</reference>
<proteinExistence type="predicted"/>
<name>A0A5E4RTK2_9BURK</name>
<evidence type="ECO:0000313" key="3">
    <source>
        <dbReference type="Proteomes" id="UP000366945"/>
    </source>
</evidence>
<protein>
    <recommendedName>
        <fullName evidence="1">Beta-ketoacyl synthase-like N-terminal domain-containing protein</fullName>
    </recommendedName>
</protein>
<dbReference type="GeneID" id="300402453"/>
<dbReference type="EMBL" id="CABPSK010000001">
    <property type="protein sequence ID" value="VVD66587.1"/>
    <property type="molecule type" value="Genomic_DNA"/>
</dbReference>
<gene>
    <name evidence="2" type="ORF">PPN31114_00385</name>
</gene>
<accession>A0A5E4RTK2</accession>